<evidence type="ECO:0000313" key="1">
    <source>
        <dbReference type="EMBL" id="MUU79883.1"/>
    </source>
</evidence>
<accession>A0A6L6UCC4</accession>
<proteinExistence type="predicted"/>
<reference evidence="1 2" key="1">
    <citation type="submission" date="2019-12" db="EMBL/GenBank/DDBJ databases">
        <authorList>
            <person name="Li J."/>
        </authorList>
    </citation>
    <scope>NUCLEOTIDE SEQUENCE [LARGE SCALE GENOMIC DNA]</scope>
    <source>
        <strain evidence="1 2">HL2-2</strain>
    </source>
</reference>
<gene>
    <name evidence="1" type="ORF">GN138_15650</name>
</gene>
<comment type="caution">
    <text evidence="1">The sequence shown here is derived from an EMBL/GenBank/DDBJ whole genome shotgun (WGS) entry which is preliminary data.</text>
</comment>
<dbReference type="AlphaFoldDB" id="A0A6L6UCC4"/>
<sequence length="236" mass="28040">MHKIEDFKIESEILKENWNSISKSYVRINKEAELYRNNIKSPNELYGSFFKFLDAADVLMEEWENLYPVFVLEPIKKEVLDFFKKIHLREFDKLNSIEEKIKLYSIAYYIYGTEFYMFVEPDANIYPNLKYDITGRIEISPKSNGLKLEEIFEKIWEHVGLTDFDGTLLYSEGEKNDNQFFQEFLSECWLEAKKITGSNALGFLEEATSACDSYLLDERLNINDYQSFYDNLNFNH</sequence>
<dbReference type="RefSeq" id="WP_157364938.1">
    <property type="nucleotide sequence ID" value="NZ_WOWS01000010.1"/>
</dbReference>
<protein>
    <submittedName>
        <fullName evidence="1">Uncharacterized protein</fullName>
    </submittedName>
</protein>
<dbReference type="EMBL" id="WOWS01000010">
    <property type="protein sequence ID" value="MUU79883.1"/>
    <property type="molecule type" value="Genomic_DNA"/>
</dbReference>
<keyword evidence="2" id="KW-1185">Reference proteome</keyword>
<evidence type="ECO:0000313" key="2">
    <source>
        <dbReference type="Proteomes" id="UP000478208"/>
    </source>
</evidence>
<organism evidence="1 2">
    <name type="scientific">Winogradskyella endarachnes</name>
    <dbReference type="NCBI Taxonomy" id="2681965"/>
    <lineage>
        <taxon>Bacteria</taxon>
        <taxon>Pseudomonadati</taxon>
        <taxon>Bacteroidota</taxon>
        <taxon>Flavobacteriia</taxon>
        <taxon>Flavobacteriales</taxon>
        <taxon>Flavobacteriaceae</taxon>
        <taxon>Winogradskyella</taxon>
    </lineage>
</organism>
<name>A0A6L6UCC4_9FLAO</name>
<dbReference type="Proteomes" id="UP000478208">
    <property type="component" value="Unassembled WGS sequence"/>
</dbReference>